<dbReference type="GO" id="GO:0000724">
    <property type="term" value="P:double-strand break repair via homologous recombination"/>
    <property type="evidence" value="ECO:0007669"/>
    <property type="project" value="InterPro"/>
</dbReference>
<feature type="domain" description="Rad51-like C-terminal" evidence="1">
    <location>
        <begin position="21"/>
        <end position="168"/>
    </location>
</feature>
<evidence type="ECO:0000259" key="1">
    <source>
        <dbReference type="Pfam" id="PF08423"/>
    </source>
</evidence>
<dbReference type="GO" id="GO:0033063">
    <property type="term" value="C:Rad51B-Rad51C-Rad51D-XRCC2 complex"/>
    <property type="evidence" value="ECO:0007669"/>
    <property type="project" value="InterPro"/>
</dbReference>
<dbReference type="Pfam" id="PF08423">
    <property type="entry name" value="Rad51"/>
    <property type="match status" value="1"/>
</dbReference>
<name>A0A151IFA8_9HYME</name>
<dbReference type="Proteomes" id="UP000078542">
    <property type="component" value="Unassembled WGS sequence"/>
</dbReference>
<dbReference type="AlphaFoldDB" id="A0A151IFA8"/>
<dbReference type="GO" id="GO:0000400">
    <property type="term" value="F:four-way junction DNA binding"/>
    <property type="evidence" value="ECO:0007669"/>
    <property type="project" value="TreeGrafter"/>
</dbReference>
<dbReference type="CDD" id="cd19490">
    <property type="entry name" value="XRCC2"/>
    <property type="match status" value="1"/>
</dbReference>
<dbReference type="GO" id="GO:0005813">
    <property type="term" value="C:centrosome"/>
    <property type="evidence" value="ECO:0007669"/>
    <property type="project" value="TreeGrafter"/>
</dbReference>
<dbReference type="STRING" id="456900.A0A151IFA8"/>
<dbReference type="Gene3D" id="3.40.50.300">
    <property type="entry name" value="P-loop containing nucleotide triphosphate hydrolases"/>
    <property type="match status" value="1"/>
</dbReference>
<dbReference type="PANTHER" id="PTHR46644">
    <property type="entry name" value="DNA REPAIR PROTEIN XRCC2"/>
    <property type="match status" value="1"/>
</dbReference>
<protein>
    <submittedName>
        <fullName evidence="2">DNA repair protein XRCC2</fullName>
    </submittedName>
</protein>
<dbReference type="SUPFAM" id="SSF52540">
    <property type="entry name" value="P-loop containing nucleoside triphosphate hydrolases"/>
    <property type="match status" value="1"/>
</dbReference>
<dbReference type="GO" id="GO:0042148">
    <property type="term" value="P:DNA strand invasion"/>
    <property type="evidence" value="ECO:0007669"/>
    <property type="project" value="TreeGrafter"/>
</dbReference>
<evidence type="ECO:0000313" key="2">
    <source>
        <dbReference type="EMBL" id="KYM99633.1"/>
    </source>
</evidence>
<dbReference type="InterPro" id="IPR013632">
    <property type="entry name" value="Rad51_C"/>
</dbReference>
<dbReference type="PANTHER" id="PTHR46644:SF2">
    <property type="entry name" value="DNA REPAIR PROTEIN XRCC2"/>
    <property type="match status" value="1"/>
</dbReference>
<evidence type="ECO:0000313" key="3">
    <source>
        <dbReference type="Proteomes" id="UP000078542"/>
    </source>
</evidence>
<dbReference type="InterPro" id="IPR030547">
    <property type="entry name" value="XRCC2"/>
</dbReference>
<accession>A0A151IFA8</accession>
<sequence>MEFHSEGGLELLSRFSEKSRSINLDDVLFSSDIDNKSIIEIIGASSTGKTVLLCQFIAKCILPARYKEIKINGCDACAILINTLGHVQISKIVELMTSMVCNAYQVADVQPLAETVDYIINRSLENLTVISCCNNGELQLILYTLEDELLSNERITLLAIDNILAYYWQARKENILTMNYYATSLLKIIRSQTSQFHTVTVYTRWDGPKYESHAKCTDILKRIGVNYRLQLSLSTKVRKFMCHVQSTNDVKQICYTISDSKMDAIIFQ</sequence>
<dbReference type="GO" id="GO:0005657">
    <property type="term" value="C:replication fork"/>
    <property type="evidence" value="ECO:0007669"/>
    <property type="project" value="InterPro"/>
</dbReference>
<dbReference type="EMBL" id="KQ977796">
    <property type="protein sequence ID" value="KYM99633.1"/>
    <property type="molecule type" value="Genomic_DNA"/>
</dbReference>
<organism evidence="2 3">
    <name type="scientific">Cyphomyrmex costatus</name>
    <dbReference type="NCBI Taxonomy" id="456900"/>
    <lineage>
        <taxon>Eukaryota</taxon>
        <taxon>Metazoa</taxon>
        <taxon>Ecdysozoa</taxon>
        <taxon>Arthropoda</taxon>
        <taxon>Hexapoda</taxon>
        <taxon>Insecta</taxon>
        <taxon>Pterygota</taxon>
        <taxon>Neoptera</taxon>
        <taxon>Endopterygota</taxon>
        <taxon>Hymenoptera</taxon>
        <taxon>Apocrita</taxon>
        <taxon>Aculeata</taxon>
        <taxon>Formicoidea</taxon>
        <taxon>Formicidae</taxon>
        <taxon>Myrmicinae</taxon>
        <taxon>Cyphomyrmex</taxon>
    </lineage>
</organism>
<reference evidence="2 3" key="1">
    <citation type="submission" date="2016-03" db="EMBL/GenBank/DDBJ databases">
        <title>Cyphomyrmex costatus WGS genome.</title>
        <authorList>
            <person name="Nygaard S."/>
            <person name="Hu H."/>
            <person name="Boomsma J."/>
            <person name="Zhang G."/>
        </authorList>
    </citation>
    <scope>NUCLEOTIDE SEQUENCE [LARGE SCALE GENOMIC DNA]</scope>
    <source>
        <strain evidence="2">MS0001</strain>
        <tissue evidence="2">Whole body</tissue>
    </source>
</reference>
<gene>
    <name evidence="2" type="ORF">ALC62_09635</name>
</gene>
<proteinExistence type="predicted"/>
<dbReference type="InterPro" id="IPR027417">
    <property type="entry name" value="P-loop_NTPase"/>
</dbReference>
<keyword evidence="3" id="KW-1185">Reference proteome</keyword>